<dbReference type="SMART" id="SM00563">
    <property type="entry name" value="PlsC"/>
    <property type="match status" value="1"/>
</dbReference>
<evidence type="ECO:0000256" key="3">
    <source>
        <dbReference type="ARBA" id="ARBA00023315"/>
    </source>
</evidence>
<evidence type="ECO:0000256" key="1">
    <source>
        <dbReference type="ARBA" id="ARBA00005189"/>
    </source>
</evidence>
<proteinExistence type="predicted"/>
<accession>A0A4P9UJN7</accession>
<protein>
    <submittedName>
        <fullName evidence="6">1-acyl-sn-glycerol-3-phosphate acyltransferase</fullName>
    </submittedName>
</protein>
<dbReference type="EMBL" id="CP035467">
    <property type="protein sequence ID" value="QCW81419.1"/>
    <property type="molecule type" value="Genomic_DNA"/>
</dbReference>
<evidence type="ECO:0000313" key="6">
    <source>
        <dbReference type="EMBL" id="QCW81419.1"/>
    </source>
</evidence>
<keyword evidence="2" id="KW-0808">Transferase</keyword>
<dbReference type="KEGG" id="mbur:EQU24_03515"/>
<dbReference type="RefSeq" id="WP_017840826.1">
    <property type="nucleotide sequence ID" value="NZ_CP035467.1"/>
</dbReference>
<gene>
    <name evidence="6" type="ORF">EQU24_03515</name>
</gene>
<dbReference type="AlphaFoldDB" id="A0A4P9UJN7"/>
<keyword evidence="4" id="KW-1133">Transmembrane helix</keyword>
<keyword evidence="4" id="KW-0472">Membrane</keyword>
<dbReference type="Proteomes" id="UP000305881">
    <property type="component" value="Chromosome"/>
</dbReference>
<keyword evidence="7" id="KW-1185">Reference proteome</keyword>
<feature type="domain" description="Phospholipid/glycerol acyltransferase" evidence="5">
    <location>
        <begin position="85"/>
        <end position="199"/>
    </location>
</feature>
<dbReference type="GO" id="GO:0006654">
    <property type="term" value="P:phosphatidic acid biosynthetic process"/>
    <property type="evidence" value="ECO:0007669"/>
    <property type="project" value="TreeGrafter"/>
</dbReference>
<comment type="pathway">
    <text evidence="1">Lipid metabolism.</text>
</comment>
<dbReference type="Pfam" id="PF01553">
    <property type="entry name" value="Acyltransferase"/>
    <property type="match status" value="1"/>
</dbReference>
<evidence type="ECO:0000259" key="5">
    <source>
        <dbReference type="SMART" id="SM00563"/>
    </source>
</evidence>
<evidence type="ECO:0000256" key="4">
    <source>
        <dbReference type="SAM" id="Phobius"/>
    </source>
</evidence>
<evidence type="ECO:0000313" key="7">
    <source>
        <dbReference type="Proteomes" id="UP000305881"/>
    </source>
</evidence>
<dbReference type="SUPFAM" id="SSF69593">
    <property type="entry name" value="Glycerol-3-phosphate (1)-acyltransferase"/>
    <property type="match status" value="1"/>
</dbReference>
<dbReference type="PANTHER" id="PTHR10434">
    <property type="entry name" value="1-ACYL-SN-GLYCEROL-3-PHOSPHATE ACYLTRANSFERASE"/>
    <property type="match status" value="1"/>
</dbReference>
<dbReference type="STRING" id="675511.GCA_000341735_02305"/>
<reference evidence="7" key="1">
    <citation type="journal article" date="2019" name="J. Bacteriol.">
        <title>A Mutagenic Screen Identifies a TonB-Dependent Receptor Required for the Lanthanide Metal Switch in the Type I Methanotroph 'Methylotuvimicrobium buryatense' 5GB1C.</title>
        <authorList>
            <person name="Groom J.D."/>
            <person name="Ford S.M."/>
            <person name="Pesesky M.W."/>
            <person name="Lidstrom M.E."/>
        </authorList>
    </citation>
    <scope>NUCLEOTIDE SEQUENCE [LARGE SCALE GENOMIC DNA]</scope>
    <source>
        <strain evidence="7">5GB1C</strain>
    </source>
</reference>
<name>A0A4P9UJN7_METBY</name>
<dbReference type="PANTHER" id="PTHR10434:SF40">
    <property type="entry name" value="1-ACYL-SN-GLYCEROL-3-PHOSPHATE ACYLTRANSFERASE"/>
    <property type="match status" value="1"/>
</dbReference>
<dbReference type="InterPro" id="IPR002123">
    <property type="entry name" value="Plipid/glycerol_acylTrfase"/>
</dbReference>
<keyword evidence="4" id="KW-0812">Transmembrane</keyword>
<dbReference type="OrthoDB" id="9812274at2"/>
<organism evidence="6 7">
    <name type="scientific">Methylotuvimicrobium buryatense</name>
    <name type="common">Methylomicrobium buryatense</name>
    <dbReference type="NCBI Taxonomy" id="95641"/>
    <lineage>
        <taxon>Bacteria</taxon>
        <taxon>Pseudomonadati</taxon>
        <taxon>Pseudomonadota</taxon>
        <taxon>Gammaproteobacteria</taxon>
        <taxon>Methylococcales</taxon>
        <taxon>Methylococcaceae</taxon>
        <taxon>Methylotuvimicrobium</taxon>
    </lineage>
</organism>
<keyword evidence="3 6" id="KW-0012">Acyltransferase</keyword>
<sequence length="262" mass="29242">MTQTTSFNYQPSFRVYLGSSLLLLGIIISTLLFSPIILASVVLPFSVRYKIAGIWINLLLWMVEKSCGIRYEVEGLEHIQGIDAAVVLSKHQSAWETVALRKILPPQTAVLKESLLWLPIWGWALATLKPIAIDRNNQREALKILIDKGSEYLKEGLWVVVFPEGTRAAPGEKKKFNAGGAILAQKSGYPVIPVAHNAGEYWPRYSFLKYPGVVQVRIGPPIETQNRKAGDINAEAEAWIEQAMTEISHLPQTPATHYQVIE</sequence>
<feature type="transmembrane region" description="Helical" evidence="4">
    <location>
        <begin position="20"/>
        <end position="43"/>
    </location>
</feature>
<dbReference type="GO" id="GO:0003841">
    <property type="term" value="F:1-acylglycerol-3-phosphate O-acyltransferase activity"/>
    <property type="evidence" value="ECO:0007669"/>
    <property type="project" value="TreeGrafter"/>
</dbReference>
<evidence type="ECO:0000256" key="2">
    <source>
        <dbReference type="ARBA" id="ARBA00022679"/>
    </source>
</evidence>
<dbReference type="CDD" id="cd07989">
    <property type="entry name" value="LPLAT_AGPAT-like"/>
    <property type="match status" value="1"/>
</dbReference>